<dbReference type="Gramene" id="TraesSTA2A03G00718270.1">
    <property type="protein sequence ID" value="TraesSTA2A03G00718270.1.CDS1"/>
    <property type="gene ID" value="TraesSTA2A03G00718270"/>
</dbReference>
<reference evidence="1" key="2">
    <citation type="submission" date="2018-10" db="UniProtKB">
        <authorList>
            <consortium name="EnsemblPlants"/>
        </authorList>
    </citation>
    <scope>IDENTIFICATION</scope>
</reference>
<dbReference type="OMA" id="WILAQAN"/>
<dbReference type="Gramene" id="TraesCS2A02G305100.1">
    <property type="protein sequence ID" value="TraesCS2A02G305100.1.cds1"/>
    <property type="gene ID" value="TraesCS2A02G305100"/>
</dbReference>
<dbReference type="Proteomes" id="UP000019116">
    <property type="component" value="Chromosome 2A"/>
</dbReference>
<dbReference type="Gramene" id="TraesCS2A03G0759700.1">
    <property type="protein sequence ID" value="TraesCS2A03G0759700.1.CDS1"/>
    <property type="gene ID" value="TraesCS2A03G0759700"/>
</dbReference>
<dbReference type="Gramene" id="TraesRN2A0100737500.1">
    <property type="protein sequence ID" value="TraesRN2A0100737500.1"/>
    <property type="gene ID" value="TraesRN2A0100737500"/>
</dbReference>
<dbReference type="OrthoDB" id="687234at2759"/>
<dbReference type="EnsemblPlants" id="TraesCS2A02G305100.1">
    <property type="protein sequence ID" value="TraesCS2A02G305100.1.cds1"/>
    <property type="gene ID" value="TraesCS2A02G305100"/>
</dbReference>
<proteinExistence type="predicted"/>
<dbReference type="PANTHER" id="PTHR35166:SF6">
    <property type="entry name" value="PROTEIN-RELATED"/>
    <property type="match status" value="1"/>
</dbReference>
<evidence type="ECO:0000313" key="2">
    <source>
        <dbReference type="Proteomes" id="UP000019116"/>
    </source>
</evidence>
<dbReference type="Gramene" id="TraesCLE_scaffold_043521_01G000100.1">
    <property type="protein sequence ID" value="TraesCLE_scaffold_043521_01G000100.1"/>
    <property type="gene ID" value="TraesCLE_scaffold_043521_01G000100"/>
</dbReference>
<dbReference type="AlphaFoldDB" id="A0A3B6AZW2"/>
<dbReference type="Gramene" id="TraesWEE_scaffold_096097_01G000100.1">
    <property type="protein sequence ID" value="TraesWEE_scaffold_096097_01G000100.1"/>
    <property type="gene ID" value="TraesWEE_scaffold_096097_01G000100"/>
</dbReference>
<name>A0A3B6AZW2_WHEAT</name>
<dbReference type="Gramene" id="TraesROB_scaffold_102254_01G000100.1">
    <property type="protein sequence ID" value="TraesROB_scaffold_102254_01G000100.1"/>
    <property type="gene ID" value="TraesROB_scaffold_102254_01G000100"/>
</dbReference>
<dbReference type="Gramene" id="TraesCAD_scaffold_095543_01G000100.1">
    <property type="protein sequence ID" value="TraesCAD_scaffold_095543_01G000100.1"/>
    <property type="gene ID" value="TraesCAD_scaffold_095543_01G000100"/>
</dbReference>
<dbReference type="Gramene" id="TraesARI2A03G00727410.1">
    <property type="protein sequence ID" value="TraesARI2A03G00727410.1.CDS1"/>
    <property type="gene ID" value="TraesARI2A03G00727410"/>
</dbReference>
<dbReference type="Gramene" id="TraesMAC2A03G00718730.1">
    <property type="protein sequence ID" value="TraesMAC2A03G00718730.1.CDS1"/>
    <property type="gene ID" value="TraesMAC2A03G00718730"/>
</dbReference>
<accession>A0A3B6AZW2</accession>
<dbReference type="PANTHER" id="PTHR35166">
    <property type="entry name" value="OS05G0193700 PROTEIN-RELATED"/>
    <property type="match status" value="1"/>
</dbReference>
<keyword evidence="2" id="KW-1185">Reference proteome</keyword>
<evidence type="ECO:0000313" key="1">
    <source>
        <dbReference type="EnsemblPlants" id="TraesCS2A02G305100.1.cds1"/>
    </source>
</evidence>
<protein>
    <submittedName>
        <fullName evidence="1">Uncharacterized protein</fullName>
    </submittedName>
</protein>
<dbReference type="Gramene" id="TraesJAG2A03G00720080.1">
    <property type="protein sequence ID" value="TraesJAG2A03G00720080.1.CDS1"/>
    <property type="gene ID" value="TraesJAG2A03G00720080"/>
</dbReference>
<dbReference type="Gramene" id="TraesSYM2A03G00727130.1">
    <property type="protein sequence ID" value="TraesSYM2A03G00727130.1.CDS1"/>
    <property type="gene ID" value="TraesSYM2A03G00727130"/>
</dbReference>
<sequence>MTRLPREEVASILSSRIHPDRAPSFFKALKLQNPDLIPSPEEEMDKLKVKRYANARGYYEAVEEFIKFQAWVRSEYAKNGYVEIDEDYLAHRSEIQACSDRARDAAFRAIGFSHEAEELKNQFRRRQ</sequence>
<dbReference type="Gramene" id="TraesNOR2A03G00729420.1">
    <property type="protein sequence ID" value="TraesNOR2A03G00729420.1.CDS1"/>
    <property type="gene ID" value="TraesNOR2A03G00729420"/>
</dbReference>
<dbReference type="Gramene" id="TraesJUL2A03G00724690.1">
    <property type="protein sequence ID" value="TraesJUL2A03G00724690.1.CDS1"/>
    <property type="gene ID" value="TraesJUL2A03G00724690"/>
</dbReference>
<reference evidence="1" key="1">
    <citation type="submission" date="2018-08" db="EMBL/GenBank/DDBJ databases">
        <authorList>
            <person name="Rossello M."/>
        </authorList>
    </citation>
    <scope>NUCLEOTIDE SEQUENCE [LARGE SCALE GENOMIC DNA]</scope>
    <source>
        <strain evidence="1">cv. Chinese Spring</strain>
    </source>
</reference>
<dbReference type="Gramene" id="TraesLAC2A03G00723680.1">
    <property type="protein sequence ID" value="TraesLAC2A03G00723680.1.CDS1"/>
    <property type="gene ID" value="TraesLAC2A03G00723680"/>
</dbReference>
<organism evidence="1">
    <name type="scientific">Triticum aestivum</name>
    <name type="common">Wheat</name>
    <dbReference type="NCBI Taxonomy" id="4565"/>
    <lineage>
        <taxon>Eukaryota</taxon>
        <taxon>Viridiplantae</taxon>
        <taxon>Streptophyta</taxon>
        <taxon>Embryophyta</taxon>
        <taxon>Tracheophyta</taxon>
        <taxon>Spermatophyta</taxon>
        <taxon>Magnoliopsida</taxon>
        <taxon>Liliopsida</taxon>
        <taxon>Poales</taxon>
        <taxon>Poaceae</taxon>
        <taxon>BOP clade</taxon>
        <taxon>Pooideae</taxon>
        <taxon>Triticodae</taxon>
        <taxon>Triticeae</taxon>
        <taxon>Triticinae</taxon>
        <taxon>Triticum</taxon>
    </lineage>
</organism>
<dbReference type="Gramene" id="TraesLDM2A03G00722470.1">
    <property type="protein sequence ID" value="TraesLDM2A03G00722470.1.CDS1"/>
    <property type="gene ID" value="TraesLDM2A03G00722470"/>
</dbReference>